<reference evidence="7" key="1">
    <citation type="journal article" date="2022" name="Cell">
        <title>Design, construction, and in vivo augmentation of a complex gut microbiome.</title>
        <authorList>
            <person name="Cheng A.G."/>
            <person name="Ho P.Y."/>
            <person name="Aranda-Diaz A."/>
            <person name="Jain S."/>
            <person name="Yu F.B."/>
            <person name="Meng X."/>
            <person name="Wang M."/>
            <person name="Iakiviak M."/>
            <person name="Nagashima K."/>
            <person name="Zhao A."/>
            <person name="Murugkar P."/>
            <person name="Patil A."/>
            <person name="Atabakhsh K."/>
            <person name="Weakley A."/>
            <person name="Yan J."/>
            <person name="Brumbaugh A.R."/>
            <person name="Higginbottom S."/>
            <person name="Dimas A."/>
            <person name="Shiver A.L."/>
            <person name="Deutschbauer A."/>
            <person name="Neff N."/>
            <person name="Sonnenburg J.L."/>
            <person name="Huang K.C."/>
            <person name="Fischbach M.A."/>
        </authorList>
    </citation>
    <scope>NUCLEOTIDE SEQUENCE</scope>
    <source>
        <strain evidence="7">DSM 19829</strain>
    </source>
</reference>
<keyword evidence="3 6" id="KW-0812">Transmembrane</keyword>
<comment type="subcellular location">
    <subcellularLocation>
        <location evidence="1">Cell membrane</location>
        <topology evidence="1">Multi-pass membrane protein</topology>
    </subcellularLocation>
</comment>
<dbReference type="PANTHER" id="PTHR30250:SF21">
    <property type="entry name" value="LIPID II FLIPPASE MURJ"/>
    <property type="match status" value="1"/>
</dbReference>
<feature type="transmembrane region" description="Helical" evidence="6">
    <location>
        <begin position="357"/>
        <end position="378"/>
    </location>
</feature>
<evidence type="ECO:0000313" key="7">
    <source>
        <dbReference type="EMBL" id="UWP59183.1"/>
    </source>
</evidence>
<dbReference type="CDD" id="cd13124">
    <property type="entry name" value="MATE_SpoVB_like"/>
    <property type="match status" value="1"/>
</dbReference>
<evidence type="ECO:0000256" key="6">
    <source>
        <dbReference type="SAM" id="Phobius"/>
    </source>
</evidence>
<dbReference type="Proteomes" id="UP001060164">
    <property type="component" value="Chromosome"/>
</dbReference>
<accession>A0ABY5VGN2</accession>
<evidence type="ECO:0000256" key="4">
    <source>
        <dbReference type="ARBA" id="ARBA00022989"/>
    </source>
</evidence>
<evidence type="ECO:0000256" key="1">
    <source>
        <dbReference type="ARBA" id="ARBA00004651"/>
    </source>
</evidence>
<keyword evidence="2" id="KW-1003">Cell membrane</keyword>
<feature type="transmembrane region" description="Helical" evidence="6">
    <location>
        <begin position="476"/>
        <end position="500"/>
    </location>
</feature>
<evidence type="ECO:0000313" key="8">
    <source>
        <dbReference type="Proteomes" id="UP001060164"/>
    </source>
</evidence>
<dbReference type="InterPro" id="IPR024923">
    <property type="entry name" value="PG_synth_SpoVB"/>
</dbReference>
<keyword evidence="8" id="KW-1185">Reference proteome</keyword>
<organism evidence="7 8">
    <name type="scientific">Ruminococcus gauvreauii</name>
    <dbReference type="NCBI Taxonomy" id="438033"/>
    <lineage>
        <taxon>Bacteria</taxon>
        <taxon>Bacillati</taxon>
        <taxon>Bacillota</taxon>
        <taxon>Clostridia</taxon>
        <taxon>Eubacteriales</taxon>
        <taxon>Oscillospiraceae</taxon>
        <taxon>Ruminococcus</taxon>
    </lineage>
</organism>
<feature type="transmembrane region" description="Helical" evidence="6">
    <location>
        <begin position="325"/>
        <end position="341"/>
    </location>
</feature>
<feature type="transmembrane region" description="Helical" evidence="6">
    <location>
        <begin position="43"/>
        <end position="65"/>
    </location>
</feature>
<keyword evidence="5 6" id="KW-0472">Membrane</keyword>
<keyword evidence="4 6" id="KW-1133">Transmembrane helix</keyword>
<protein>
    <submittedName>
        <fullName evidence="7">Polysaccharide biosynthesis protein</fullName>
    </submittedName>
</protein>
<feature type="transmembrane region" description="Helical" evidence="6">
    <location>
        <begin position="446"/>
        <end position="464"/>
    </location>
</feature>
<evidence type="ECO:0000256" key="3">
    <source>
        <dbReference type="ARBA" id="ARBA00022692"/>
    </source>
</evidence>
<dbReference type="InterPro" id="IPR050833">
    <property type="entry name" value="Poly_Biosynth_Transport"/>
</dbReference>
<feature type="transmembrane region" description="Helical" evidence="6">
    <location>
        <begin position="183"/>
        <end position="207"/>
    </location>
</feature>
<dbReference type="RefSeq" id="WP_044983296.1">
    <property type="nucleotide sequence ID" value="NZ_CABLBR010000016.1"/>
</dbReference>
<dbReference type="Pfam" id="PF01943">
    <property type="entry name" value="Polysacc_synt"/>
    <property type="match status" value="1"/>
</dbReference>
<feature type="transmembrane region" description="Helical" evidence="6">
    <location>
        <begin position="385"/>
        <end position="406"/>
    </location>
</feature>
<dbReference type="EMBL" id="CP102290">
    <property type="protein sequence ID" value="UWP59183.1"/>
    <property type="molecule type" value="Genomic_DNA"/>
</dbReference>
<feature type="transmembrane region" description="Helical" evidence="6">
    <location>
        <begin position="284"/>
        <end position="304"/>
    </location>
</feature>
<dbReference type="PANTHER" id="PTHR30250">
    <property type="entry name" value="PST FAMILY PREDICTED COLANIC ACID TRANSPORTER"/>
    <property type="match status" value="1"/>
</dbReference>
<name>A0ABY5VGN2_9FIRM</name>
<proteinExistence type="predicted"/>
<feature type="transmembrane region" description="Helical" evidence="6">
    <location>
        <begin position="85"/>
        <end position="107"/>
    </location>
</feature>
<sequence>MPKTQRLLFGTLLLTAAGLISRLIGFFYRIFLSHSIGAEGMGIFQLISPIFNLCYAFTVLGVQTALSKSVAARLATGNKKGARDLFIVGSAISFCASILAFMAVYFGCDWFCSVILAEPRCIPLVRLMSFTIPFGTLHICITSYYFAQKKTVIPSIEQMLEQCIRVMSSWVFFRMMLANGIPASPFLAVAGTAVSELFAFFFVFYFLRKEFKEEGYHIRQVSSVRVYASEILRLSLPLTANRVILNLLRSVETVLIPFCLRLYGLTSGEALSTYGVLTGMALPLILFPSTITHSVSVMLLPAVAESKARNQKDRIAFTVEKTIRYGLFLGILCFGLFYRYGDSLGALLFHSEEAGRYIAILSFICPFMYLSTTLASIINGLGKTTLYFIQSLAGLLLRICFVFFAIPRFGILGYLWGVLANEIILVLLSVISLHREGVLVFHAADAIAKPICFLMISAGCAQSLQLVSDYLPGGPLTLLAASCVVLTFVYVLLLNTFHLIHLPNLIRKSRG</sequence>
<dbReference type="PIRSF" id="PIRSF038958">
    <property type="entry name" value="PG_synth_SpoVB"/>
    <property type="match status" value="1"/>
</dbReference>
<evidence type="ECO:0000256" key="5">
    <source>
        <dbReference type="ARBA" id="ARBA00023136"/>
    </source>
</evidence>
<feature type="transmembrane region" description="Helical" evidence="6">
    <location>
        <begin position="7"/>
        <end position="31"/>
    </location>
</feature>
<evidence type="ECO:0000256" key="2">
    <source>
        <dbReference type="ARBA" id="ARBA00022475"/>
    </source>
</evidence>
<feature type="transmembrane region" description="Helical" evidence="6">
    <location>
        <begin position="412"/>
        <end position="434"/>
    </location>
</feature>
<feature type="transmembrane region" description="Helical" evidence="6">
    <location>
        <begin position="127"/>
        <end position="147"/>
    </location>
</feature>
<gene>
    <name evidence="7" type="ORF">NQ502_17730</name>
</gene>
<dbReference type="InterPro" id="IPR002797">
    <property type="entry name" value="Polysacc_synth"/>
</dbReference>